<protein>
    <submittedName>
        <fullName evidence="14">TonB-dependent siderophore receptor</fullName>
    </submittedName>
</protein>
<dbReference type="PANTHER" id="PTHR32552">
    <property type="entry name" value="FERRICHROME IRON RECEPTOR-RELATED"/>
    <property type="match status" value="1"/>
</dbReference>
<dbReference type="RefSeq" id="WP_273952340.1">
    <property type="nucleotide sequence ID" value="NZ_JAQSIP010000006.1"/>
</dbReference>
<dbReference type="InterPro" id="IPR010105">
    <property type="entry name" value="TonB_sidphr_rcpt"/>
</dbReference>
<feature type="domain" description="TonB-dependent receptor-like beta-barrel" evidence="12">
    <location>
        <begin position="255"/>
        <end position="716"/>
    </location>
</feature>
<dbReference type="CDD" id="cd01347">
    <property type="entry name" value="ligand_gated_channel"/>
    <property type="match status" value="1"/>
</dbReference>
<dbReference type="InterPro" id="IPR012910">
    <property type="entry name" value="Plug_dom"/>
</dbReference>
<dbReference type="Pfam" id="PF07715">
    <property type="entry name" value="Plug"/>
    <property type="match status" value="1"/>
</dbReference>
<name>A0ABT5N0F5_9BURK</name>
<dbReference type="InterPro" id="IPR000531">
    <property type="entry name" value="Beta-barrel_TonB"/>
</dbReference>
<dbReference type="InterPro" id="IPR036942">
    <property type="entry name" value="Beta-barrel_TonB_sf"/>
</dbReference>
<proteinExistence type="inferred from homology"/>
<dbReference type="EMBL" id="JAQSIP010000006">
    <property type="protein sequence ID" value="MDD0839808.1"/>
    <property type="molecule type" value="Genomic_DNA"/>
</dbReference>
<accession>A0ABT5N0F5</accession>
<keyword evidence="15" id="KW-1185">Reference proteome</keyword>
<organism evidence="14 15">
    <name type="scientific">Curvibacter cyanobacteriorum</name>
    <dbReference type="NCBI Taxonomy" id="3026422"/>
    <lineage>
        <taxon>Bacteria</taxon>
        <taxon>Pseudomonadati</taxon>
        <taxon>Pseudomonadota</taxon>
        <taxon>Betaproteobacteria</taxon>
        <taxon>Burkholderiales</taxon>
        <taxon>Comamonadaceae</taxon>
        <taxon>Curvibacter</taxon>
    </lineage>
</organism>
<evidence type="ECO:0000256" key="1">
    <source>
        <dbReference type="ARBA" id="ARBA00004571"/>
    </source>
</evidence>
<comment type="caution">
    <text evidence="14">The sequence shown here is derived from an EMBL/GenBank/DDBJ whole genome shotgun (WGS) entry which is preliminary data.</text>
</comment>
<evidence type="ECO:0000256" key="10">
    <source>
        <dbReference type="PROSITE-ProRule" id="PRU01360"/>
    </source>
</evidence>
<dbReference type="Gene3D" id="2.40.170.20">
    <property type="entry name" value="TonB-dependent receptor, beta-barrel domain"/>
    <property type="match status" value="1"/>
</dbReference>
<evidence type="ECO:0000313" key="15">
    <source>
        <dbReference type="Proteomes" id="UP001528673"/>
    </source>
</evidence>
<comment type="subcellular location">
    <subcellularLocation>
        <location evidence="1 10">Cell outer membrane</location>
        <topology evidence="1 10">Multi-pass membrane protein</topology>
    </subcellularLocation>
</comment>
<gene>
    <name evidence="14" type="ORF">PSQ40_14585</name>
</gene>
<evidence type="ECO:0000256" key="9">
    <source>
        <dbReference type="ARBA" id="ARBA00023237"/>
    </source>
</evidence>
<dbReference type="PROSITE" id="PS52016">
    <property type="entry name" value="TONB_DEPENDENT_REC_3"/>
    <property type="match status" value="1"/>
</dbReference>
<dbReference type="NCBIfam" id="TIGR01783">
    <property type="entry name" value="TonB-siderophor"/>
    <property type="match status" value="1"/>
</dbReference>
<dbReference type="SUPFAM" id="SSF56935">
    <property type="entry name" value="Porins"/>
    <property type="match status" value="1"/>
</dbReference>
<keyword evidence="5 10" id="KW-0812">Transmembrane</keyword>
<keyword evidence="6 11" id="KW-0798">TonB box</keyword>
<evidence type="ECO:0000256" key="2">
    <source>
        <dbReference type="ARBA" id="ARBA00009810"/>
    </source>
</evidence>
<evidence type="ECO:0000256" key="4">
    <source>
        <dbReference type="ARBA" id="ARBA00022452"/>
    </source>
</evidence>
<keyword evidence="9 10" id="KW-0998">Cell outer membrane</keyword>
<keyword evidence="4 10" id="KW-1134">Transmembrane beta strand</keyword>
<dbReference type="Proteomes" id="UP001528673">
    <property type="component" value="Unassembled WGS sequence"/>
</dbReference>
<evidence type="ECO:0000256" key="8">
    <source>
        <dbReference type="ARBA" id="ARBA00023170"/>
    </source>
</evidence>
<dbReference type="Gene3D" id="2.170.130.10">
    <property type="entry name" value="TonB-dependent receptor, plug domain"/>
    <property type="match status" value="1"/>
</dbReference>
<evidence type="ECO:0000256" key="6">
    <source>
        <dbReference type="ARBA" id="ARBA00023077"/>
    </source>
</evidence>
<sequence>MKSTSAAPPVRSTLSALDEPSGVSLGSLMLALSVSSWAGLAHADGALKEVKVVDKAEVVQGKDAIQTKQTTIGKGKQDIRDIPQSLTVMTEKLIDDVKLDTLKDALHYTAGITFAATENGTDQDIRMRGFPVATTGDLLIDGMRDPSQYDRDTFNLDRIEVMRGSASMLFGRGSTGGVINQVTKKPLLADQSDIAATVGSRGYLRTTGDFNIRTDEDAALRMNVMMTKANNGGATVDKYGIAPTYSWGIGSRDEFTVGLSHLNVDNVPQAGIRYLNGTVPNIAAGNFYGTRSDYLTGEATFVHASWTRRLDNGGELRTQLRSGVFDRAQWGTVAGFGTTNGVTTTQSNLSGSTILTRSGLAARKDRYKTTYVQSDYSNSYDAWGMKHNLLAGVDAAHEQADRFQSNGVVGTNYNKGNTTVGTPNDGRMLSVSPIYRPSSNYSAKAFGFYAQDLVQFAPAWKFLVGARHDNFSGDFSQLSYATGANGAYTGTSTTRLSNSVWSYRTGLLYQPAPDQSYHISYGTSFNTSGDTYQYVTQQTANTPPEKSRNFEIGAKLDWLEGKLSTRFAAFRTEKYNERTTDADFAGSAYVLSGKRHSAGLEMDVVGRITPKLEVYLSYSWIPVATIDQAGSAQANVVGSRVGLTPTQTGAAWVSYQAMPKLRIAGGVRGASVNRPLQGTSGAASTTARAPGYMVADAMVEYNFTPDVYGQINVSNLTNKVYGDQLYPAFVITGAPRTTLMTLGMRF</sequence>
<reference evidence="14 15" key="1">
    <citation type="submission" date="2023-02" db="EMBL/GenBank/DDBJ databases">
        <title>Bacterial whole genomic sequence of Curvibacter sp. HBC61.</title>
        <authorList>
            <person name="Le V."/>
            <person name="Ko S.-R."/>
            <person name="Ahn C.-Y."/>
            <person name="Oh H.-M."/>
        </authorList>
    </citation>
    <scope>NUCLEOTIDE SEQUENCE [LARGE SCALE GENOMIC DNA]</scope>
    <source>
        <strain evidence="14 15">HBC61</strain>
    </source>
</reference>
<dbReference type="PANTHER" id="PTHR32552:SF83">
    <property type="entry name" value="BLR3904 PROTEIN"/>
    <property type="match status" value="1"/>
</dbReference>
<dbReference type="InterPro" id="IPR037066">
    <property type="entry name" value="Plug_dom_sf"/>
</dbReference>
<comment type="similarity">
    <text evidence="2 10 11">Belongs to the TonB-dependent receptor family.</text>
</comment>
<feature type="domain" description="TonB-dependent receptor plug" evidence="13">
    <location>
        <begin position="79"/>
        <end position="178"/>
    </location>
</feature>
<keyword evidence="8 14" id="KW-0675">Receptor</keyword>
<dbReference type="InterPro" id="IPR039426">
    <property type="entry name" value="TonB-dep_rcpt-like"/>
</dbReference>
<keyword evidence="3 10" id="KW-0813">Transport</keyword>
<evidence type="ECO:0000256" key="7">
    <source>
        <dbReference type="ARBA" id="ARBA00023136"/>
    </source>
</evidence>
<evidence type="ECO:0000313" key="14">
    <source>
        <dbReference type="EMBL" id="MDD0839808.1"/>
    </source>
</evidence>
<dbReference type="Pfam" id="PF00593">
    <property type="entry name" value="TonB_dep_Rec_b-barrel"/>
    <property type="match status" value="1"/>
</dbReference>
<evidence type="ECO:0000256" key="5">
    <source>
        <dbReference type="ARBA" id="ARBA00022692"/>
    </source>
</evidence>
<evidence type="ECO:0000259" key="12">
    <source>
        <dbReference type="Pfam" id="PF00593"/>
    </source>
</evidence>
<evidence type="ECO:0000259" key="13">
    <source>
        <dbReference type="Pfam" id="PF07715"/>
    </source>
</evidence>
<keyword evidence="7 10" id="KW-0472">Membrane</keyword>
<evidence type="ECO:0000256" key="11">
    <source>
        <dbReference type="RuleBase" id="RU003357"/>
    </source>
</evidence>
<evidence type="ECO:0000256" key="3">
    <source>
        <dbReference type="ARBA" id="ARBA00022448"/>
    </source>
</evidence>